<dbReference type="Pfam" id="PF04655">
    <property type="entry name" value="APH_6_hur"/>
    <property type="match status" value="1"/>
</dbReference>
<dbReference type="Gene3D" id="3.90.1200.10">
    <property type="match status" value="1"/>
</dbReference>
<name>A0A495W6U6_9PSEU</name>
<dbReference type="SUPFAM" id="SSF56112">
    <property type="entry name" value="Protein kinase-like (PK-like)"/>
    <property type="match status" value="1"/>
</dbReference>
<dbReference type="GO" id="GO:0016301">
    <property type="term" value="F:kinase activity"/>
    <property type="evidence" value="ECO:0007669"/>
    <property type="project" value="UniProtKB-KW"/>
</dbReference>
<dbReference type="AlphaFoldDB" id="A0A495W6U6"/>
<comment type="caution">
    <text evidence="1">The sequence shown here is derived from an EMBL/GenBank/DDBJ whole genome shotgun (WGS) entry which is preliminary data.</text>
</comment>
<reference evidence="1 2" key="1">
    <citation type="submission" date="2018-10" db="EMBL/GenBank/DDBJ databases">
        <title>Sequencing the genomes of 1000 actinobacteria strains.</title>
        <authorList>
            <person name="Klenk H.-P."/>
        </authorList>
    </citation>
    <scope>NUCLEOTIDE SEQUENCE [LARGE SCALE GENOMIC DNA]</scope>
    <source>
        <strain evidence="1 2">DSM 43800</strain>
    </source>
</reference>
<dbReference type="EMBL" id="RBXO01000001">
    <property type="protein sequence ID" value="RKT56994.1"/>
    <property type="molecule type" value="Genomic_DNA"/>
</dbReference>
<keyword evidence="2" id="KW-1185">Reference proteome</keyword>
<evidence type="ECO:0000313" key="1">
    <source>
        <dbReference type="EMBL" id="RKT56994.1"/>
    </source>
</evidence>
<sequence length="290" mass="30417">MSEFVVDPGFADRLRRRFGPEVRDWVRAAPALVERLAAEWGLTPGAAFADGSTSLAVACVTGSGVDAVLKLSPQADVIAEQDRVLRAFQPGGRVPAVFRSAPERGAVLLERLPGAPVTAPSARELADVLSGLHGAVAAPRDVVDRELGHGVEQFLVRTEARLGSAGVAGVVLPEDFARARRLRDRLVAGRVETVLLHGDLHYGNLLDCGPARGLVAIDPKSCVGEPCFDAVDWVLDGSAPAAGRIDDLVALTAFDGERLADWCRVAAPVLAVAAAARGRDAGALLEFGRS</sequence>
<keyword evidence="1" id="KW-0418">Kinase</keyword>
<dbReference type="Proteomes" id="UP000282084">
    <property type="component" value="Unassembled WGS sequence"/>
</dbReference>
<accession>A0A495W6U6</accession>
<protein>
    <submittedName>
        <fullName evidence="1">Streptomycin 6-kinase</fullName>
    </submittedName>
</protein>
<keyword evidence="1" id="KW-0808">Transferase</keyword>
<dbReference type="OrthoDB" id="3638028at2"/>
<evidence type="ECO:0000313" key="2">
    <source>
        <dbReference type="Proteomes" id="UP000282084"/>
    </source>
</evidence>
<dbReference type="GO" id="GO:0019748">
    <property type="term" value="P:secondary metabolic process"/>
    <property type="evidence" value="ECO:0007669"/>
    <property type="project" value="InterPro"/>
</dbReference>
<dbReference type="RefSeq" id="WP_147455261.1">
    <property type="nucleotide sequence ID" value="NZ_RBXO01000001.1"/>
</dbReference>
<gene>
    <name evidence="1" type="ORF">C8E97_5708</name>
</gene>
<dbReference type="GO" id="GO:0016773">
    <property type="term" value="F:phosphotransferase activity, alcohol group as acceptor"/>
    <property type="evidence" value="ECO:0007669"/>
    <property type="project" value="InterPro"/>
</dbReference>
<organism evidence="1 2">
    <name type="scientific">Saccharothrix australiensis</name>
    <dbReference type="NCBI Taxonomy" id="2072"/>
    <lineage>
        <taxon>Bacteria</taxon>
        <taxon>Bacillati</taxon>
        <taxon>Actinomycetota</taxon>
        <taxon>Actinomycetes</taxon>
        <taxon>Pseudonocardiales</taxon>
        <taxon>Pseudonocardiaceae</taxon>
        <taxon>Saccharothrix</taxon>
    </lineage>
</organism>
<proteinExistence type="predicted"/>
<dbReference type="InterPro" id="IPR006748">
    <property type="entry name" value="NH2Glyco/OHUrea_AB-resist_kin"/>
</dbReference>
<dbReference type="InterPro" id="IPR011009">
    <property type="entry name" value="Kinase-like_dom_sf"/>
</dbReference>